<keyword evidence="7 9" id="KW-0472">Membrane</keyword>
<dbReference type="EMBL" id="JAELXS010000007">
    <property type="protein sequence ID" value="MBJ6122731.1"/>
    <property type="molecule type" value="Genomic_DNA"/>
</dbReference>
<dbReference type="InterPro" id="IPR050330">
    <property type="entry name" value="Bact_OuterMem_StrucFunc"/>
</dbReference>
<evidence type="ECO:0000256" key="7">
    <source>
        <dbReference type="ARBA" id="ARBA00023136"/>
    </source>
</evidence>
<dbReference type="SUPFAM" id="SSF56925">
    <property type="entry name" value="OMPA-like"/>
    <property type="match status" value="1"/>
</dbReference>
<gene>
    <name evidence="13" type="ORF">JAO74_13110</name>
</gene>
<dbReference type="PROSITE" id="PS51123">
    <property type="entry name" value="OMPA_2"/>
    <property type="match status" value="1"/>
</dbReference>
<dbReference type="InterPro" id="IPR006664">
    <property type="entry name" value="OMP_bac"/>
</dbReference>
<dbReference type="Proteomes" id="UP000640426">
    <property type="component" value="Unassembled WGS sequence"/>
</dbReference>
<feature type="chain" id="PRO_5046816928" evidence="11">
    <location>
        <begin position="22"/>
        <end position="380"/>
    </location>
</feature>
<keyword evidence="2" id="KW-0813">Transport</keyword>
<dbReference type="InterPro" id="IPR006665">
    <property type="entry name" value="OmpA-like"/>
</dbReference>
<dbReference type="InterPro" id="IPR011250">
    <property type="entry name" value="OMP/PagP_B-barrel"/>
</dbReference>
<evidence type="ECO:0000256" key="8">
    <source>
        <dbReference type="ARBA" id="ARBA00023237"/>
    </source>
</evidence>
<evidence type="ECO:0000256" key="1">
    <source>
        <dbReference type="ARBA" id="ARBA00004571"/>
    </source>
</evidence>
<dbReference type="RefSeq" id="WP_199038774.1">
    <property type="nucleotide sequence ID" value="NZ_JAELXS010000007.1"/>
</dbReference>
<dbReference type="PANTHER" id="PTHR30329:SF21">
    <property type="entry name" value="LIPOPROTEIN YIAD-RELATED"/>
    <property type="match status" value="1"/>
</dbReference>
<feature type="compositionally biased region" description="Pro residues" evidence="10">
    <location>
        <begin position="236"/>
        <end position="260"/>
    </location>
</feature>
<comment type="subcellular location">
    <subcellularLocation>
        <location evidence="1">Cell outer membrane</location>
        <topology evidence="1">Multi-pass membrane protein</topology>
    </subcellularLocation>
</comment>
<dbReference type="Gene3D" id="2.40.160.20">
    <property type="match status" value="1"/>
</dbReference>
<evidence type="ECO:0000256" key="5">
    <source>
        <dbReference type="ARBA" id="ARBA00023065"/>
    </source>
</evidence>
<dbReference type="CDD" id="cd07185">
    <property type="entry name" value="OmpA_C-like"/>
    <property type="match status" value="1"/>
</dbReference>
<keyword evidence="11" id="KW-0732">Signal</keyword>
<dbReference type="PRINTS" id="PR01021">
    <property type="entry name" value="OMPADOMAIN"/>
</dbReference>
<feature type="signal peptide" evidence="11">
    <location>
        <begin position="1"/>
        <end position="21"/>
    </location>
</feature>
<evidence type="ECO:0000256" key="9">
    <source>
        <dbReference type="PROSITE-ProRule" id="PRU00473"/>
    </source>
</evidence>
<protein>
    <submittedName>
        <fullName evidence="13">OmpA family protein</fullName>
    </submittedName>
</protein>
<dbReference type="Pfam" id="PF01617">
    <property type="entry name" value="Surface_Ag_2"/>
    <property type="match status" value="1"/>
</dbReference>
<organism evidence="13 14">
    <name type="scientific">Sphingomonas mollis</name>
    <dbReference type="NCBI Taxonomy" id="2795726"/>
    <lineage>
        <taxon>Bacteria</taxon>
        <taxon>Pseudomonadati</taxon>
        <taxon>Pseudomonadota</taxon>
        <taxon>Alphaproteobacteria</taxon>
        <taxon>Sphingomonadales</taxon>
        <taxon>Sphingomonadaceae</taxon>
        <taxon>Sphingomonas</taxon>
    </lineage>
</organism>
<evidence type="ECO:0000256" key="6">
    <source>
        <dbReference type="ARBA" id="ARBA00023114"/>
    </source>
</evidence>
<dbReference type="InterPro" id="IPR002566">
    <property type="entry name" value="Msp4_OMP-like"/>
</dbReference>
<proteinExistence type="predicted"/>
<feature type="domain" description="OmpA-like" evidence="12">
    <location>
        <begin position="261"/>
        <end position="378"/>
    </location>
</feature>
<dbReference type="Pfam" id="PF00691">
    <property type="entry name" value="OmpA"/>
    <property type="match status" value="1"/>
</dbReference>
<keyword evidence="3" id="KW-1134">Transmembrane beta strand</keyword>
<evidence type="ECO:0000256" key="11">
    <source>
        <dbReference type="SAM" id="SignalP"/>
    </source>
</evidence>
<evidence type="ECO:0000313" key="14">
    <source>
        <dbReference type="Proteomes" id="UP000640426"/>
    </source>
</evidence>
<evidence type="ECO:0000256" key="10">
    <source>
        <dbReference type="SAM" id="MobiDB-lite"/>
    </source>
</evidence>
<keyword evidence="14" id="KW-1185">Reference proteome</keyword>
<sequence length="380" mass="39843">MRKVAIVLALASTALASPALARDKSWYVGVEGGAMIVEDIDYDITGATAATSGTGTVDHNYGFDVDGVVGYDFGGFRLETEVGYRRATVDGYSSTTTTPRYLTATATTPGSAVAGNYDAAGGRSSALSFMLNGLLDFGDDDAIQGFVGGGVGVARVKANYGLGTNGDFLNDSDTVFAWQALAGIRAPLTDHIDATLKYRFFNADNVKLVDVTNRTLDGRYRSHSVLGGLSYNFGSPTPPPPPPPPPAPPAPPPPPPAPAPEPVVCSPGPFIVFFEWNKSDVTPEASSILDNAVTQYQSCGNAQVMLAGYTDTSGAAKYNQGLSQRRADAVKAYMSSRSIPDGVITTSAFGETNLRVQTADGVREVQNRRVEITYGPGSGQ</sequence>
<evidence type="ECO:0000256" key="3">
    <source>
        <dbReference type="ARBA" id="ARBA00022452"/>
    </source>
</evidence>
<dbReference type="SUPFAM" id="SSF103088">
    <property type="entry name" value="OmpA-like"/>
    <property type="match status" value="1"/>
</dbReference>
<comment type="caution">
    <text evidence="13">The sequence shown here is derived from an EMBL/GenBank/DDBJ whole genome shotgun (WGS) entry which is preliminary data.</text>
</comment>
<dbReference type="InterPro" id="IPR036737">
    <property type="entry name" value="OmpA-like_sf"/>
</dbReference>
<dbReference type="PANTHER" id="PTHR30329">
    <property type="entry name" value="STATOR ELEMENT OF FLAGELLAR MOTOR COMPLEX"/>
    <property type="match status" value="1"/>
</dbReference>
<name>A0ABS0XRS4_9SPHN</name>
<accession>A0ABS0XRS4</accession>
<keyword evidence="8" id="KW-0998">Cell outer membrane</keyword>
<reference evidence="14" key="1">
    <citation type="submission" date="2020-12" db="EMBL/GenBank/DDBJ databases">
        <title>Hymenobacter sp.</title>
        <authorList>
            <person name="Kim M.K."/>
        </authorList>
    </citation>
    <scope>NUCLEOTIDE SEQUENCE [LARGE SCALE GENOMIC DNA]</scope>
    <source>
        <strain evidence="14">BT553</strain>
    </source>
</reference>
<evidence type="ECO:0000259" key="12">
    <source>
        <dbReference type="PROSITE" id="PS51123"/>
    </source>
</evidence>
<dbReference type="Gene3D" id="3.30.1330.60">
    <property type="entry name" value="OmpA-like domain"/>
    <property type="match status" value="1"/>
</dbReference>
<keyword evidence="4" id="KW-0812">Transmembrane</keyword>
<keyword evidence="6" id="KW-0626">Porin</keyword>
<feature type="region of interest" description="Disordered" evidence="10">
    <location>
        <begin position="231"/>
        <end position="260"/>
    </location>
</feature>
<evidence type="ECO:0000256" key="4">
    <source>
        <dbReference type="ARBA" id="ARBA00022692"/>
    </source>
</evidence>
<evidence type="ECO:0000256" key="2">
    <source>
        <dbReference type="ARBA" id="ARBA00022448"/>
    </source>
</evidence>
<evidence type="ECO:0000313" key="13">
    <source>
        <dbReference type="EMBL" id="MBJ6122731.1"/>
    </source>
</evidence>
<keyword evidence="5" id="KW-0406">Ion transport</keyword>